<feature type="site" description="Transition state stabilizer" evidence="7">
    <location>
        <position position="145"/>
    </location>
</feature>
<dbReference type="Pfam" id="PF03372">
    <property type="entry name" value="Exo_endo_phos"/>
    <property type="match status" value="1"/>
</dbReference>
<dbReference type="OrthoDB" id="1938551at2759"/>
<feature type="active site" description="Proton donor/acceptor" evidence="5">
    <location>
        <position position="143"/>
    </location>
</feature>
<comment type="cofactor">
    <cofactor evidence="6">
        <name>Mg(2+)</name>
        <dbReference type="ChEBI" id="CHEBI:18420"/>
    </cofactor>
    <cofactor evidence="6">
        <name>Mn(2+)</name>
        <dbReference type="ChEBI" id="CHEBI:29035"/>
    </cofactor>
    <text evidence="6">Probably binds two magnesium or manganese ions per subunit.</text>
</comment>
<keyword evidence="2 6" id="KW-0479">Metal-binding</keyword>
<dbReference type="Gene3D" id="3.60.10.10">
    <property type="entry name" value="Endonuclease/exonuclease/phosphatase"/>
    <property type="match status" value="1"/>
</dbReference>
<accession>A0A8T2SYH1</accession>
<keyword evidence="10" id="KW-1185">Reference proteome</keyword>
<keyword evidence="6" id="KW-0464">Manganese</keyword>
<keyword evidence="3" id="KW-0378">Hydrolase</keyword>
<feature type="binding site" evidence="6">
    <location>
        <position position="143"/>
    </location>
    <ligand>
        <name>Mg(2+)</name>
        <dbReference type="ChEBI" id="CHEBI:18420"/>
        <label>1</label>
    </ligand>
</feature>
<dbReference type="Proteomes" id="UP000825935">
    <property type="component" value="Chromosome 17"/>
</dbReference>
<sequence>MKLATWNIQGLRQYGKWTRLWRWIIRHELDLVAIQEHKKHDHAGLLLHTRDFKLHYNGLKNGYSGCLLIMRKDISYQVLFDDPHGRFLIIHLLLHEAPYIYINVYAPNSPMERAKTWENILQAVRSCERLQLWDNARIMMCGDFNMVEIDTDCTIAPSISSKEKWLWNEMFASLNYKDLWGYIGGHTLRYTFHCRSHRKAMSRLDMCYYSHISALSPVSKMWVDATMLLSDHNPILLSLFDSNWTASIPDRHSRIPLRLNHVWIQTSVFKAKVDDLIQQVLALKLSTSLKWEALVVGMHDVIRDCGKYFSNVLKAAKVEAEHVILSLTEKVDMGHLLSERDYSRFSNAYRCLHFAENNAIHSAKVRARCVDVNDLHAISKCFFDFLRAKRVANIISFLEIEDKELRDGNSIADACSNHYKNLFAASYSTNDSWFAALHETLAHTPQCLDSRRAADCETSITEEEIFLALGSLKNGKAPGLDGLTKEFLLAFCPLPNLCFVMYVMKYGGIKGCPICSSKGKLNLFPRWRSLNGLQIGDLFQ</sequence>
<feature type="binding site" evidence="6">
    <location>
        <position position="145"/>
    </location>
    <ligand>
        <name>Mg(2+)</name>
        <dbReference type="ChEBI" id="CHEBI:18420"/>
        <label>1</label>
    </ligand>
</feature>
<proteinExistence type="inferred from homology"/>
<evidence type="ECO:0000256" key="2">
    <source>
        <dbReference type="ARBA" id="ARBA00022723"/>
    </source>
</evidence>
<evidence type="ECO:0000256" key="1">
    <source>
        <dbReference type="ARBA" id="ARBA00007092"/>
    </source>
</evidence>
<dbReference type="GO" id="GO:0006284">
    <property type="term" value="P:base-excision repair"/>
    <property type="evidence" value="ECO:0007669"/>
    <property type="project" value="TreeGrafter"/>
</dbReference>
<feature type="binding site" evidence="6">
    <location>
        <position position="231"/>
    </location>
    <ligand>
        <name>Mg(2+)</name>
        <dbReference type="ChEBI" id="CHEBI:18420"/>
        <label>1</label>
    </ligand>
</feature>
<dbReference type="EMBL" id="CM035422">
    <property type="protein sequence ID" value="KAH7373070.1"/>
    <property type="molecule type" value="Genomic_DNA"/>
</dbReference>
<feature type="binding site" evidence="6">
    <location>
        <position position="232"/>
    </location>
    <ligand>
        <name>Mg(2+)</name>
        <dbReference type="ChEBI" id="CHEBI:18420"/>
        <label>1</label>
    </ligand>
</feature>
<dbReference type="GO" id="GO:0003906">
    <property type="term" value="F:DNA-(apurinic or apyrimidinic site) endonuclease activity"/>
    <property type="evidence" value="ECO:0007669"/>
    <property type="project" value="TreeGrafter"/>
</dbReference>
<feature type="binding site" evidence="6">
    <location>
        <position position="7"/>
    </location>
    <ligand>
        <name>Mg(2+)</name>
        <dbReference type="ChEBI" id="CHEBI:18420"/>
        <label>1</label>
    </ligand>
</feature>
<keyword evidence="4 6" id="KW-0460">Magnesium</keyword>
<feature type="binding site" evidence="6">
    <location>
        <position position="36"/>
    </location>
    <ligand>
        <name>Mg(2+)</name>
        <dbReference type="ChEBI" id="CHEBI:18420"/>
        <label>1</label>
    </ligand>
</feature>
<evidence type="ECO:0000256" key="4">
    <source>
        <dbReference type="ARBA" id="ARBA00022842"/>
    </source>
</evidence>
<reference evidence="9" key="1">
    <citation type="submission" date="2021-08" db="EMBL/GenBank/DDBJ databases">
        <title>WGS assembly of Ceratopteris richardii.</title>
        <authorList>
            <person name="Marchant D.B."/>
            <person name="Chen G."/>
            <person name="Jenkins J."/>
            <person name="Shu S."/>
            <person name="Leebens-Mack J."/>
            <person name="Grimwood J."/>
            <person name="Schmutz J."/>
            <person name="Soltis P."/>
            <person name="Soltis D."/>
            <person name="Chen Z.-H."/>
        </authorList>
    </citation>
    <scope>NUCLEOTIDE SEQUENCE</scope>
    <source>
        <strain evidence="9">Whitten #5841</strain>
        <tissue evidence="9">Leaf</tissue>
    </source>
</reference>
<evidence type="ECO:0000313" key="10">
    <source>
        <dbReference type="Proteomes" id="UP000825935"/>
    </source>
</evidence>
<feature type="domain" description="Endonuclease/exonuclease/phosphatase" evidence="8">
    <location>
        <begin position="4"/>
        <end position="232"/>
    </location>
</feature>
<evidence type="ECO:0000256" key="3">
    <source>
        <dbReference type="ARBA" id="ARBA00022801"/>
    </source>
</evidence>
<protein>
    <recommendedName>
        <fullName evidence="8">Endonuclease/exonuclease/phosphatase domain-containing protein</fullName>
    </recommendedName>
</protein>
<comment type="caution">
    <text evidence="9">The sequence shown here is derived from an EMBL/GenBank/DDBJ whole genome shotgun (WGS) entry which is preliminary data.</text>
</comment>
<evidence type="ECO:0000256" key="6">
    <source>
        <dbReference type="PIRSR" id="PIRSR604808-2"/>
    </source>
</evidence>
<dbReference type="PANTHER" id="PTHR22748">
    <property type="entry name" value="AP ENDONUCLEASE"/>
    <property type="match status" value="1"/>
</dbReference>
<evidence type="ECO:0000259" key="8">
    <source>
        <dbReference type="Pfam" id="PF03372"/>
    </source>
</evidence>
<dbReference type="InterPro" id="IPR005135">
    <property type="entry name" value="Endo/exonuclease/phosphatase"/>
</dbReference>
<gene>
    <name evidence="9" type="ORF">KP509_17G035600</name>
</gene>
<evidence type="ECO:0000256" key="5">
    <source>
        <dbReference type="PIRSR" id="PIRSR604808-1"/>
    </source>
</evidence>
<evidence type="ECO:0000313" key="9">
    <source>
        <dbReference type="EMBL" id="KAH7373070.1"/>
    </source>
</evidence>
<dbReference type="GO" id="GO:0008311">
    <property type="term" value="F:double-stranded DNA 3'-5' DNA exonuclease activity"/>
    <property type="evidence" value="ECO:0007669"/>
    <property type="project" value="TreeGrafter"/>
</dbReference>
<dbReference type="PANTHER" id="PTHR22748:SF6">
    <property type="entry name" value="DNA-(APURINIC OR APYRIMIDINIC SITE) ENDONUCLEASE"/>
    <property type="match status" value="1"/>
</dbReference>
<dbReference type="OMA" id="WNEMFAS"/>
<dbReference type="GO" id="GO:0046872">
    <property type="term" value="F:metal ion binding"/>
    <property type="evidence" value="ECO:0007669"/>
    <property type="project" value="UniProtKB-KW"/>
</dbReference>
<feature type="active site" evidence="5">
    <location>
        <position position="105"/>
    </location>
</feature>
<dbReference type="GO" id="GO:0005634">
    <property type="term" value="C:nucleus"/>
    <property type="evidence" value="ECO:0007669"/>
    <property type="project" value="TreeGrafter"/>
</dbReference>
<feature type="active site" description="Proton acceptor" evidence="5">
    <location>
        <position position="232"/>
    </location>
</feature>
<dbReference type="InterPro" id="IPR004808">
    <property type="entry name" value="AP_endonuc_1"/>
</dbReference>
<dbReference type="SUPFAM" id="SSF56219">
    <property type="entry name" value="DNase I-like"/>
    <property type="match status" value="1"/>
</dbReference>
<feature type="site" description="Important for catalytic activity" evidence="7">
    <location>
        <position position="205"/>
    </location>
</feature>
<name>A0A8T2SYH1_CERRI</name>
<evidence type="ECO:0000256" key="7">
    <source>
        <dbReference type="PIRSR" id="PIRSR604808-3"/>
    </source>
</evidence>
<dbReference type="InterPro" id="IPR036691">
    <property type="entry name" value="Endo/exonu/phosph_ase_sf"/>
</dbReference>
<organism evidence="9 10">
    <name type="scientific">Ceratopteris richardii</name>
    <name type="common">Triangle waterfern</name>
    <dbReference type="NCBI Taxonomy" id="49495"/>
    <lineage>
        <taxon>Eukaryota</taxon>
        <taxon>Viridiplantae</taxon>
        <taxon>Streptophyta</taxon>
        <taxon>Embryophyta</taxon>
        <taxon>Tracheophyta</taxon>
        <taxon>Polypodiopsida</taxon>
        <taxon>Polypodiidae</taxon>
        <taxon>Polypodiales</taxon>
        <taxon>Pteridineae</taxon>
        <taxon>Pteridaceae</taxon>
        <taxon>Parkerioideae</taxon>
        <taxon>Ceratopteris</taxon>
    </lineage>
</organism>
<dbReference type="GO" id="GO:0008081">
    <property type="term" value="F:phosphoric diester hydrolase activity"/>
    <property type="evidence" value="ECO:0007669"/>
    <property type="project" value="TreeGrafter"/>
</dbReference>
<dbReference type="AlphaFoldDB" id="A0A8T2SYH1"/>
<feature type="site" description="Interaction with DNA substrate" evidence="7">
    <location>
        <position position="232"/>
    </location>
</feature>
<comment type="similarity">
    <text evidence="1">Belongs to the DNA repair enzymes AP/ExoA family.</text>
</comment>